<feature type="chain" id="PRO_5033049642" evidence="7">
    <location>
        <begin position="31"/>
        <end position="458"/>
    </location>
</feature>
<accession>A0A844Z4J4</accession>
<reference evidence="9 10" key="1">
    <citation type="submission" date="2019-12" db="EMBL/GenBank/DDBJ databases">
        <title>Genomic-based taxomic classification of the family Erythrobacteraceae.</title>
        <authorList>
            <person name="Xu L."/>
        </authorList>
    </citation>
    <scope>NUCLEOTIDE SEQUENCE [LARGE SCALE GENOMIC DNA]</scope>
    <source>
        <strain evidence="9 10">KCTC 42006</strain>
    </source>
</reference>
<dbReference type="SUPFAM" id="SSF48452">
    <property type="entry name" value="TPR-like"/>
    <property type="match status" value="1"/>
</dbReference>
<keyword evidence="5" id="KW-0862">Zinc</keyword>
<dbReference type="Gene3D" id="1.25.40.10">
    <property type="entry name" value="Tetratricopeptide repeat domain"/>
    <property type="match status" value="2"/>
</dbReference>
<dbReference type="InterPro" id="IPR011990">
    <property type="entry name" value="TPR-like_helical_dom_sf"/>
</dbReference>
<dbReference type="Pfam" id="PF01435">
    <property type="entry name" value="Peptidase_M48"/>
    <property type="match status" value="1"/>
</dbReference>
<comment type="caution">
    <text evidence="9">The sequence shown here is derived from an EMBL/GenBank/DDBJ whole genome shotgun (WGS) entry which is preliminary data.</text>
</comment>
<keyword evidence="4" id="KW-0378">Hydrolase</keyword>
<dbReference type="PANTHER" id="PTHR22726:SF1">
    <property type="entry name" value="METALLOENDOPEPTIDASE OMA1, MITOCHONDRIAL"/>
    <property type="match status" value="1"/>
</dbReference>
<dbReference type="GO" id="GO:0016020">
    <property type="term" value="C:membrane"/>
    <property type="evidence" value="ECO:0007669"/>
    <property type="project" value="TreeGrafter"/>
</dbReference>
<feature type="domain" description="Peptidase M48" evidence="8">
    <location>
        <begin position="41"/>
        <end position="231"/>
    </location>
</feature>
<keyword evidence="6 9" id="KW-0482">Metalloprotease</keyword>
<protein>
    <submittedName>
        <fullName evidence="9">M48 family metalloprotease</fullName>
    </submittedName>
</protein>
<keyword evidence="10" id="KW-1185">Reference proteome</keyword>
<keyword evidence="2 9" id="KW-0645">Protease</keyword>
<dbReference type="RefSeq" id="WP_160612516.1">
    <property type="nucleotide sequence ID" value="NZ_JAUFQM010000001.1"/>
</dbReference>
<dbReference type="Pfam" id="PF13432">
    <property type="entry name" value="TPR_16"/>
    <property type="match status" value="2"/>
</dbReference>
<evidence type="ECO:0000256" key="2">
    <source>
        <dbReference type="ARBA" id="ARBA00022670"/>
    </source>
</evidence>
<dbReference type="PANTHER" id="PTHR22726">
    <property type="entry name" value="METALLOENDOPEPTIDASE OMA1"/>
    <property type="match status" value="1"/>
</dbReference>
<dbReference type="GO" id="GO:0046872">
    <property type="term" value="F:metal ion binding"/>
    <property type="evidence" value="ECO:0007669"/>
    <property type="project" value="UniProtKB-KW"/>
</dbReference>
<dbReference type="InterPro" id="IPR001915">
    <property type="entry name" value="Peptidase_M48"/>
</dbReference>
<dbReference type="InterPro" id="IPR051156">
    <property type="entry name" value="Mito/Outer_Membr_Metalloprot"/>
</dbReference>
<organism evidence="9 10">
    <name type="scientific">Pontixanthobacter aestiaquae</name>
    <dbReference type="NCBI Taxonomy" id="1509367"/>
    <lineage>
        <taxon>Bacteria</taxon>
        <taxon>Pseudomonadati</taxon>
        <taxon>Pseudomonadota</taxon>
        <taxon>Alphaproteobacteria</taxon>
        <taxon>Sphingomonadales</taxon>
        <taxon>Erythrobacteraceae</taxon>
        <taxon>Pontixanthobacter</taxon>
    </lineage>
</organism>
<keyword evidence="3" id="KW-0479">Metal-binding</keyword>
<evidence type="ECO:0000256" key="6">
    <source>
        <dbReference type="ARBA" id="ARBA00023049"/>
    </source>
</evidence>
<evidence type="ECO:0000256" key="1">
    <source>
        <dbReference type="ARBA" id="ARBA00001947"/>
    </source>
</evidence>
<evidence type="ECO:0000313" key="10">
    <source>
        <dbReference type="Proteomes" id="UP000460290"/>
    </source>
</evidence>
<keyword evidence="7" id="KW-0732">Signal</keyword>
<comment type="cofactor">
    <cofactor evidence="1">
        <name>Zn(2+)</name>
        <dbReference type="ChEBI" id="CHEBI:29105"/>
    </cofactor>
</comment>
<name>A0A844Z4J4_9SPHN</name>
<gene>
    <name evidence="9" type="ORF">GRI35_02250</name>
</gene>
<dbReference type="AlphaFoldDB" id="A0A844Z4J4"/>
<dbReference type="Proteomes" id="UP000460290">
    <property type="component" value="Unassembled WGS sequence"/>
</dbReference>
<feature type="signal peptide" evidence="7">
    <location>
        <begin position="1"/>
        <end position="30"/>
    </location>
</feature>
<dbReference type="GO" id="GO:0004222">
    <property type="term" value="F:metalloendopeptidase activity"/>
    <property type="evidence" value="ECO:0007669"/>
    <property type="project" value="InterPro"/>
</dbReference>
<sequence>MRFLAPFPVYLGRLLAAIAAITLVAQPVAAQSILRDAETEALLNDMAAPLIEAAGLEPNNVDMVLINNRSINAFVAGGQAIYIHSGLIEAADTANEVQGVIAHELGHITGGHINRMRDGIGTATNISLLSMLVGVAAALAGAGEAGMGIIAAGQQAAVGKFLAFTRVQEASADAAGAEYLSAAGISGRGSLEFFKKLQNLEFRYGRSQADEAEFSRTHPLSGDRIARLRETYIVDPAWDNPDDPELQTRFVRVKAKLYGYQAEPARTLQKFPETRQDVPARYARAYAYHKNALIEEALEEADGLLAVDSEDPYFLELKGQVLLESGRPDEAIEPLRKAARLTRNEPLIASMFGHALIATEDKENFAEAEQVLRAAVSRDRYNPFAWYQLGVVYAANGDMPRARLASAEQQVMSRQYGLAIRSAQFAEAELPVGSPDWIRAQDIGLQARAELERLQDRR</sequence>
<evidence type="ECO:0000256" key="7">
    <source>
        <dbReference type="SAM" id="SignalP"/>
    </source>
</evidence>
<proteinExistence type="predicted"/>
<dbReference type="CDD" id="cd07324">
    <property type="entry name" value="M48C_Oma1-like"/>
    <property type="match status" value="1"/>
</dbReference>
<dbReference type="Gene3D" id="3.30.2010.10">
    <property type="entry name" value="Metalloproteases ('zincins'), catalytic domain"/>
    <property type="match status" value="1"/>
</dbReference>
<evidence type="ECO:0000256" key="5">
    <source>
        <dbReference type="ARBA" id="ARBA00022833"/>
    </source>
</evidence>
<evidence type="ECO:0000256" key="3">
    <source>
        <dbReference type="ARBA" id="ARBA00022723"/>
    </source>
</evidence>
<evidence type="ECO:0000259" key="8">
    <source>
        <dbReference type="Pfam" id="PF01435"/>
    </source>
</evidence>
<dbReference type="EMBL" id="WTYZ01000001">
    <property type="protein sequence ID" value="MXO82196.1"/>
    <property type="molecule type" value="Genomic_DNA"/>
</dbReference>
<evidence type="ECO:0000256" key="4">
    <source>
        <dbReference type="ARBA" id="ARBA00022801"/>
    </source>
</evidence>
<evidence type="ECO:0000313" key="9">
    <source>
        <dbReference type="EMBL" id="MXO82196.1"/>
    </source>
</evidence>
<dbReference type="OrthoDB" id="9814887at2"/>
<dbReference type="GO" id="GO:0051603">
    <property type="term" value="P:proteolysis involved in protein catabolic process"/>
    <property type="evidence" value="ECO:0007669"/>
    <property type="project" value="TreeGrafter"/>
</dbReference>